<proteinExistence type="predicted"/>
<dbReference type="Proteomes" id="UP000009022">
    <property type="component" value="Unassembled WGS sequence"/>
</dbReference>
<evidence type="ECO:0000256" key="1">
    <source>
        <dbReference type="SAM" id="SignalP"/>
    </source>
</evidence>
<feature type="signal peptide" evidence="1">
    <location>
        <begin position="1"/>
        <end position="22"/>
    </location>
</feature>
<dbReference type="RefSeq" id="XP_002117565.1">
    <property type="nucleotide sequence ID" value="XM_002117529.1"/>
</dbReference>
<keyword evidence="3" id="KW-1185">Reference proteome</keyword>
<organism evidence="2 3">
    <name type="scientific">Trichoplax adhaerens</name>
    <name type="common">Trichoplax reptans</name>
    <dbReference type="NCBI Taxonomy" id="10228"/>
    <lineage>
        <taxon>Eukaryota</taxon>
        <taxon>Metazoa</taxon>
        <taxon>Placozoa</taxon>
        <taxon>Uniplacotomia</taxon>
        <taxon>Trichoplacea</taxon>
        <taxon>Trichoplacidae</taxon>
        <taxon>Trichoplax</taxon>
    </lineage>
</organism>
<dbReference type="HOGENOM" id="CLU_1449471_0_0_1"/>
<evidence type="ECO:0000313" key="2">
    <source>
        <dbReference type="EMBL" id="EDV19975.1"/>
    </source>
</evidence>
<protein>
    <submittedName>
        <fullName evidence="2">Uncharacterized protein</fullName>
    </submittedName>
</protein>
<dbReference type="GeneID" id="6758778"/>
<accession>B3SBB4</accession>
<dbReference type="AlphaFoldDB" id="B3SBB4"/>
<name>B3SBB4_TRIAD</name>
<reference evidence="2 3" key="1">
    <citation type="journal article" date="2008" name="Nature">
        <title>The Trichoplax genome and the nature of placozoans.</title>
        <authorList>
            <person name="Srivastava M."/>
            <person name="Begovic E."/>
            <person name="Chapman J."/>
            <person name="Putnam N.H."/>
            <person name="Hellsten U."/>
            <person name="Kawashima T."/>
            <person name="Kuo A."/>
            <person name="Mitros T."/>
            <person name="Salamov A."/>
            <person name="Carpenter M.L."/>
            <person name="Signorovitch A.Y."/>
            <person name="Moreno M.A."/>
            <person name="Kamm K."/>
            <person name="Grimwood J."/>
            <person name="Schmutz J."/>
            <person name="Shapiro H."/>
            <person name="Grigoriev I.V."/>
            <person name="Buss L.W."/>
            <person name="Schierwater B."/>
            <person name="Dellaporta S.L."/>
            <person name="Rokhsar D.S."/>
        </authorList>
    </citation>
    <scope>NUCLEOTIDE SEQUENCE [LARGE SCALE GENOMIC DNA]</scope>
    <source>
        <strain evidence="2 3">Grell-BS-1999</strain>
    </source>
</reference>
<dbReference type="KEGG" id="tad:TRIADDRAFT_61554"/>
<evidence type="ECO:0000313" key="3">
    <source>
        <dbReference type="Proteomes" id="UP000009022"/>
    </source>
</evidence>
<feature type="chain" id="PRO_5002798672" evidence="1">
    <location>
        <begin position="23"/>
        <end position="187"/>
    </location>
</feature>
<dbReference type="InParanoid" id="B3SBB4"/>
<dbReference type="EMBL" id="DS985264">
    <property type="protein sequence ID" value="EDV19975.1"/>
    <property type="molecule type" value="Genomic_DNA"/>
</dbReference>
<dbReference type="CTD" id="6758778"/>
<sequence>MNKFHGALLILSSFQLISYTLASEFPAGGIDLSITVQLNVPKINFIKISSNATLNDGKVIFDGFPIKPNHVAALHSNKDVVVNPNSGYYTIRSVKTEVRVLLRVLKCVNGINDVYIIEEEVSKLDNRPVKQLKVAVIKILTECDGKFVGYLTDYCNHLESAIHRRNHSDDEHHHLSVEEQSSTELPQ</sequence>
<keyword evidence="1" id="KW-0732">Signal</keyword>
<gene>
    <name evidence="2" type="ORF">TRIADDRAFT_61554</name>
</gene>